<accession>A0A4Y7SHJ0</accession>
<evidence type="ECO:0000256" key="1">
    <source>
        <dbReference type="SAM" id="MobiDB-lite"/>
    </source>
</evidence>
<dbReference type="AlphaFoldDB" id="A0A4Y7SHJ0"/>
<evidence type="ECO:0000313" key="3">
    <source>
        <dbReference type="Proteomes" id="UP000298030"/>
    </source>
</evidence>
<gene>
    <name evidence="2" type="ORF">FA13DRAFT_139370</name>
</gene>
<evidence type="ECO:0000313" key="2">
    <source>
        <dbReference type="EMBL" id="TEB21350.1"/>
    </source>
</evidence>
<reference evidence="2 3" key="1">
    <citation type="journal article" date="2019" name="Nat. Ecol. Evol.">
        <title>Megaphylogeny resolves global patterns of mushroom evolution.</title>
        <authorList>
            <person name="Varga T."/>
            <person name="Krizsan K."/>
            <person name="Foldi C."/>
            <person name="Dima B."/>
            <person name="Sanchez-Garcia M."/>
            <person name="Sanchez-Ramirez S."/>
            <person name="Szollosi G.J."/>
            <person name="Szarkandi J.G."/>
            <person name="Papp V."/>
            <person name="Albert L."/>
            <person name="Andreopoulos W."/>
            <person name="Angelini C."/>
            <person name="Antonin V."/>
            <person name="Barry K.W."/>
            <person name="Bougher N.L."/>
            <person name="Buchanan P."/>
            <person name="Buyck B."/>
            <person name="Bense V."/>
            <person name="Catcheside P."/>
            <person name="Chovatia M."/>
            <person name="Cooper J."/>
            <person name="Damon W."/>
            <person name="Desjardin D."/>
            <person name="Finy P."/>
            <person name="Geml J."/>
            <person name="Haridas S."/>
            <person name="Hughes K."/>
            <person name="Justo A."/>
            <person name="Karasinski D."/>
            <person name="Kautmanova I."/>
            <person name="Kiss B."/>
            <person name="Kocsube S."/>
            <person name="Kotiranta H."/>
            <person name="LaButti K.M."/>
            <person name="Lechner B.E."/>
            <person name="Liimatainen K."/>
            <person name="Lipzen A."/>
            <person name="Lukacs Z."/>
            <person name="Mihaltcheva S."/>
            <person name="Morgado L.N."/>
            <person name="Niskanen T."/>
            <person name="Noordeloos M.E."/>
            <person name="Ohm R.A."/>
            <person name="Ortiz-Santana B."/>
            <person name="Ovrebo C."/>
            <person name="Racz N."/>
            <person name="Riley R."/>
            <person name="Savchenko A."/>
            <person name="Shiryaev A."/>
            <person name="Soop K."/>
            <person name="Spirin V."/>
            <person name="Szebenyi C."/>
            <person name="Tomsovsky M."/>
            <person name="Tulloss R.E."/>
            <person name="Uehling J."/>
            <person name="Grigoriev I.V."/>
            <person name="Vagvolgyi C."/>
            <person name="Papp T."/>
            <person name="Martin F.M."/>
            <person name="Miettinen O."/>
            <person name="Hibbett D.S."/>
            <person name="Nagy L.G."/>
        </authorList>
    </citation>
    <scope>NUCLEOTIDE SEQUENCE [LARGE SCALE GENOMIC DNA]</scope>
    <source>
        <strain evidence="2 3">FP101781</strain>
    </source>
</reference>
<dbReference type="EMBL" id="QPFP01000114">
    <property type="protein sequence ID" value="TEB21350.1"/>
    <property type="molecule type" value="Genomic_DNA"/>
</dbReference>
<proteinExistence type="predicted"/>
<keyword evidence="3" id="KW-1185">Reference proteome</keyword>
<dbReference type="Proteomes" id="UP000298030">
    <property type="component" value="Unassembled WGS sequence"/>
</dbReference>
<sequence>MDDLRSRSTGGTLRRTIDREGRHREGRYTAKDDPSYALCTTVKGVRGRDGTNARAYFLVGDVYVFVRTPHSPLHALGPPRSDWRYRLGPSISFVFLYRLDTSITSVLCIDSTPRATRSVVAGRFLFLFRRRVGIGGRLRTQGSVSSLRFLSGVGARGYRRSPVNPAPIVGTYETACGYETVDPPCL</sequence>
<organism evidence="2 3">
    <name type="scientific">Coprinellus micaceus</name>
    <name type="common">Glistening ink-cap mushroom</name>
    <name type="synonym">Coprinus micaceus</name>
    <dbReference type="NCBI Taxonomy" id="71717"/>
    <lineage>
        <taxon>Eukaryota</taxon>
        <taxon>Fungi</taxon>
        <taxon>Dikarya</taxon>
        <taxon>Basidiomycota</taxon>
        <taxon>Agaricomycotina</taxon>
        <taxon>Agaricomycetes</taxon>
        <taxon>Agaricomycetidae</taxon>
        <taxon>Agaricales</taxon>
        <taxon>Agaricineae</taxon>
        <taxon>Psathyrellaceae</taxon>
        <taxon>Coprinellus</taxon>
    </lineage>
</organism>
<feature type="region of interest" description="Disordered" evidence="1">
    <location>
        <begin position="1"/>
        <end position="25"/>
    </location>
</feature>
<name>A0A4Y7SHJ0_COPMI</name>
<comment type="caution">
    <text evidence="2">The sequence shown here is derived from an EMBL/GenBank/DDBJ whole genome shotgun (WGS) entry which is preliminary data.</text>
</comment>
<protein>
    <submittedName>
        <fullName evidence="2">Uncharacterized protein</fullName>
    </submittedName>
</protein>
<feature type="compositionally biased region" description="Basic and acidic residues" evidence="1">
    <location>
        <begin position="15"/>
        <end position="25"/>
    </location>
</feature>